<evidence type="ECO:0000256" key="4">
    <source>
        <dbReference type="SAM" id="MobiDB-lite"/>
    </source>
</evidence>
<evidence type="ECO:0000256" key="2">
    <source>
        <dbReference type="ARBA" id="ARBA00023002"/>
    </source>
</evidence>
<feature type="domain" description="TauD/TfdA-like" evidence="5">
    <location>
        <begin position="64"/>
        <end position="316"/>
    </location>
</feature>
<keyword evidence="3" id="KW-0045">Antibiotic biosynthesis</keyword>
<dbReference type="PANTHER" id="PTHR10696:SF56">
    <property type="entry name" value="TAUD_TFDA-LIKE DOMAIN-CONTAINING PROTEIN"/>
    <property type="match status" value="1"/>
</dbReference>
<dbReference type="InterPro" id="IPR042098">
    <property type="entry name" value="TauD-like_sf"/>
</dbReference>
<evidence type="ECO:0000313" key="6">
    <source>
        <dbReference type="EMBL" id="SDG23386.1"/>
    </source>
</evidence>
<dbReference type="Proteomes" id="UP000198615">
    <property type="component" value="Unassembled WGS sequence"/>
</dbReference>
<protein>
    <submittedName>
        <fullName evidence="6">Taurine catabolism dioxygenase TauD, TfdA family</fullName>
    </submittedName>
</protein>
<keyword evidence="2" id="KW-0560">Oxidoreductase</keyword>
<proteinExistence type="predicted"/>
<dbReference type="GO" id="GO:0017000">
    <property type="term" value="P:antibiotic biosynthetic process"/>
    <property type="evidence" value="ECO:0007669"/>
    <property type="project" value="UniProtKB-KW"/>
</dbReference>
<organism evidence="6 7">
    <name type="scientific">Thalassobaculum litoreum DSM 18839</name>
    <dbReference type="NCBI Taxonomy" id="1123362"/>
    <lineage>
        <taxon>Bacteria</taxon>
        <taxon>Pseudomonadati</taxon>
        <taxon>Pseudomonadota</taxon>
        <taxon>Alphaproteobacteria</taxon>
        <taxon>Rhodospirillales</taxon>
        <taxon>Thalassobaculaceae</taxon>
        <taxon>Thalassobaculum</taxon>
    </lineage>
</organism>
<evidence type="ECO:0000313" key="7">
    <source>
        <dbReference type="Proteomes" id="UP000198615"/>
    </source>
</evidence>
<keyword evidence="7" id="KW-1185">Reference proteome</keyword>
<name>A0A8G2BN36_9PROT</name>
<evidence type="ECO:0000256" key="3">
    <source>
        <dbReference type="ARBA" id="ARBA00023194"/>
    </source>
</evidence>
<dbReference type="InterPro" id="IPR003819">
    <property type="entry name" value="TauD/TfdA-like"/>
</dbReference>
<evidence type="ECO:0000259" key="5">
    <source>
        <dbReference type="Pfam" id="PF02668"/>
    </source>
</evidence>
<keyword evidence="6" id="KW-0223">Dioxygenase</keyword>
<dbReference type="OrthoDB" id="5491415at2"/>
<dbReference type="InterPro" id="IPR050411">
    <property type="entry name" value="AlphaKG_dependent_hydroxylases"/>
</dbReference>
<gene>
    <name evidence="6" type="ORF">SAMN05660686_03772</name>
</gene>
<comment type="cofactor">
    <cofactor evidence="1">
        <name>Fe(2+)</name>
        <dbReference type="ChEBI" id="CHEBI:29033"/>
    </cofactor>
</comment>
<dbReference type="PANTHER" id="PTHR10696">
    <property type="entry name" value="GAMMA-BUTYROBETAINE HYDROXYLASE-RELATED"/>
    <property type="match status" value="1"/>
</dbReference>
<feature type="region of interest" description="Disordered" evidence="4">
    <location>
        <begin position="330"/>
        <end position="349"/>
    </location>
</feature>
<dbReference type="Gene3D" id="3.60.130.10">
    <property type="entry name" value="Clavaminate synthase-like"/>
    <property type="match status" value="1"/>
</dbReference>
<dbReference type="RefSeq" id="WP_093152747.1">
    <property type="nucleotide sequence ID" value="NZ_FNBW01000012.1"/>
</dbReference>
<dbReference type="GO" id="GO:0016706">
    <property type="term" value="F:2-oxoglutarate-dependent dioxygenase activity"/>
    <property type="evidence" value="ECO:0007669"/>
    <property type="project" value="UniProtKB-ARBA"/>
</dbReference>
<dbReference type="EMBL" id="FNBW01000012">
    <property type="protein sequence ID" value="SDG23386.1"/>
    <property type="molecule type" value="Genomic_DNA"/>
</dbReference>
<dbReference type="Pfam" id="PF02668">
    <property type="entry name" value="TauD"/>
    <property type="match status" value="1"/>
</dbReference>
<evidence type="ECO:0000256" key="1">
    <source>
        <dbReference type="ARBA" id="ARBA00001954"/>
    </source>
</evidence>
<accession>A0A8G2BN36</accession>
<reference evidence="6 7" key="1">
    <citation type="submission" date="2016-10" db="EMBL/GenBank/DDBJ databases">
        <authorList>
            <person name="Varghese N."/>
            <person name="Submissions S."/>
        </authorList>
    </citation>
    <scope>NUCLEOTIDE SEQUENCE [LARGE SCALE GENOMIC DNA]</scope>
    <source>
        <strain evidence="6 7">DSM 18839</strain>
    </source>
</reference>
<sequence>MATPVPAIAMPDGPVDDPAVWLAEDLERDERWIHRLSDGEIAELDRAVEAVLAKGLTAQRFIRDDFPLTALADTIAGWAHEIDNGRGFVLIRGLDAKRYDEDALLALYWGIGVHLGLPVAQNADGHLLGHVRDQGRDYQAKNVRGYTTSAQLKAHCDAADVVGLLCRHPAKSGGESLIASSLAVYNHIAKEHPEYLPYLMEGFHFDLRGEGATDNPDETTFHKVPVFSWFEGRMSCRFNEKTIVDGMRKAGQPLEGKALEAVKAVGELAMSKPFRYDMVFQQGDIQFLSNHTVLHARNAFEDWPEEERRRDLWRLWLNLRDGRPLDRNFADRMNTGPRGGVRVRAQAAE</sequence>
<comment type="caution">
    <text evidence="6">The sequence shown here is derived from an EMBL/GenBank/DDBJ whole genome shotgun (WGS) entry which is preliminary data.</text>
</comment>
<dbReference type="AlphaFoldDB" id="A0A8G2BN36"/>
<dbReference type="SUPFAM" id="SSF51197">
    <property type="entry name" value="Clavaminate synthase-like"/>
    <property type="match status" value="1"/>
</dbReference>